<comment type="caution">
    <text evidence="7">The sequence shown here is derived from an EMBL/GenBank/DDBJ whole genome shotgun (WGS) entry which is preliminary data.</text>
</comment>
<evidence type="ECO:0000313" key="8">
    <source>
        <dbReference type="Proteomes" id="UP000482209"/>
    </source>
</evidence>
<dbReference type="SUPFAM" id="SSF46955">
    <property type="entry name" value="Putative DNA-binding domain"/>
    <property type="match status" value="1"/>
</dbReference>
<organism evidence="7 8">
    <name type="scientific">Velocimicrobium porci</name>
    <dbReference type="NCBI Taxonomy" id="2606634"/>
    <lineage>
        <taxon>Bacteria</taxon>
        <taxon>Bacillati</taxon>
        <taxon>Bacillota</taxon>
        <taxon>Clostridia</taxon>
        <taxon>Lachnospirales</taxon>
        <taxon>Lachnospiraceae</taxon>
        <taxon>Velocimicrobium</taxon>
    </lineage>
</organism>
<dbReference type="EMBL" id="VUMT01000005">
    <property type="protein sequence ID" value="MSS63231.1"/>
    <property type="molecule type" value="Genomic_DNA"/>
</dbReference>
<gene>
    <name evidence="7" type="ORF">FYJ58_04975</name>
</gene>
<reference evidence="7 8" key="1">
    <citation type="submission" date="2019-08" db="EMBL/GenBank/DDBJ databases">
        <title>In-depth cultivation of the pig gut microbiome towards novel bacterial diversity and tailored functional studies.</title>
        <authorList>
            <person name="Wylensek D."/>
            <person name="Hitch T.C.A."/>
            <person name="Clavel T."/>
        </authorList>
    </citation>
    <scope>NUCLEOTIDE SEQUENCE [LARGE SCALE GENOMIC DNA]</scope>
    <source>
        <strain evidence="7 8">WCA-693-APC-MOT-I</strain>
    </source>
</reference>
<accession>A0A6L5XXN5</accession>
<name>A0A6L5XXN5_9FIRM</name>
<keyword evidence="2" id="KW-0805">Transcription regulation</keyword>
<dbReference type="PROSITE" id="PS50937">
    <property type="entry name" value="HTH_MERR_2"/>
    <property type="match status" value="1"/>
</dbReference>
<dbReference type="InterPro" id="IPR009061">
    <property type="entry name" value="DNA-bd_dom_put_sf"/>
</dbReference>
<evidence type="ECO:0000256" key="1">
    <source>
        <dbReference type="ARBA" id="ARBA00022491"/>
    </source>
</evidence>
<keyword evidence="1" id="KW-0678">Repressor</keyword>
<keyword evidence="4" id="KW-0804">Transcription</keyword>
<dbReference type="GO" id="GO:0003700">
    <property type="term" value="F:DNA-binding transcription factor activity"/>
    <property type="evidence" value="ECO:0007669"/>
    <property type="project" value="InterPro"/>
</dbReference>
<dbReference type="Pfam" id="PF13411">
    <property type="entry name" value="MerR_1"/>
    <property type="match status" value="1"/>
</dbReference>
<dbReference type="SMART" id="SM00422">
    <property type="entry name" value="HTH_MERR"/>
    <property type="match status" value="1"/>
</dbReference>
<evidence type="ECO:0000313" key="7">
    <source>
        <dbReference type="EMBL" id="MSS63231.1"/>
    </source>
</evidence>
<evidence type="ECO:0000256" key="2">
    <source>
        <dbReference type="ARBA" id="ARBA00023015"/>
    </source>
</evidence>
<dbReference type="Proteomes" id="UP000482209">
    <property type="component" value="Unassembled WGS sequence"/>
</dbReference>
<proteinExistence type="predicted"/>
<dbReference type="GO" id="GO:0003677">
    <property type="term" value="F:DNA binding"/>
    <property type="evidence" value="ECO:0007669"/>
    <property type="project" value="UniProtKB-KW"/>
</dbReference>
<evidence type="ECO:0000256" key="5">
    <source>
        <dbReference type="SAM" id="MobiDB-lite"/>
    </source>
</evidence>
<feature type="region of interest" description="Disordered" evidence="5">
    <location>
        <begin position="191"/>
        <end position="214"/>
    </location>
</feature>
<keyword evidence="3" id="KW-0238">DNA-binding</keyword>
<dbReference type="AlphaFoldDB" id="A0A6L5XXN5"/>
<feature type="domain" description="HTH merR-type" evidence="6">
    <location>
        <begin position="5"/>
        <end position="73"/>
    </location>
</feature>
<feature type="compositionally biased region" description="Basic residues" evidence="5">
    <location>
        <begin position="202"/>
        <end position="214"/>
    </location>
</feature>
<evidence type="ECO:0000256" key="3">
    <source>
        <dbReference type="ARBA" id="ARBA00023125"/>
    </source>
</evidence>
<evidence type="ECO:0000259" key="6">
    <source>
        <dbReference type="PROSITE" id="PS50937"/>
    </source>
</evidence>
<evidence type="ECO:0000256" key="4">
    <source>
        <dbReference type="ARBA" id="ARBA00023163"/>
    </source>
</evidence>
<protein>
    <submittedName>
        <fullName evidence="7">MerR family transcriptional regulator</fullName>
    </submittedName>
</protein>
<dbReference type="InterPro" id="IPR047057">
    <property type="entry name" value="MerR_fam"/>
</dbReference>
<sequence>MSETRYIISDAAKRVAVEPHVLRYWEEELELKIPRNEMGHRYYREKDIEILKMVKTLKDKGYQLRAIKMEVDAMMDGEKKDRPVERRFEVVEGNQESKQEASLVTHKEQQKTEVEAADRMAQFRLIMSELIGQAIRENNQELSTAVGSSVAEHVVKEMDYLARDREEREDERFRRLDEVIREIQKNRQEVAATTEANAKVKSEKKRKGFFKKGK</sequence>
<dbReference type="InterPro" id="IPR000551">
    <property type="entry name" value="MerR-type_HTH_dom"/>
</dbReference>
<dbReference type="Gene3D" id="1.10.1660.10">
    <property type="match status" value="1"/>
</dbReference>
<dbReference type="RefSeq" id="WP_154518139.1">
    <property type="nucleotide sequence ID" value="NZ_VUMT01000005.1"/>
</dbReference>
<keyword evidence="8" id="KW-1185">Reference proteome</keyword>
<dbReference type="CDD" id="cd04764">
    <property type="entry name" value="HTH_MlrA-like_sg1"/>
    <property type="match status" value="1"/>
</dbReference>
<dbReference type="PANTHER" id="PTHR30204">
    <property type="entry name" value="REDOX-CYCLING DRUG-SENSING TRANSCRIPTIONAL ACTIVATOR SOXR"/>
    <property type="match status" value="1"/>
</dbReference>
<dbReference type="PANTHER" id="PTHR30204:SF69">
    <property type="entry name" value="MERR-FAMILY TRANSCRIPTIONAL REGULATOR"/>
    <property type="match status" value="1"/>
</dbReference>